<proteinExistence type="predicted"/>
<gene>
    <name evidence="1" type="ORF">UR54_C0009G0034</name>
</gene>
<dbReference type="AlphaFoldDB" id="A0A0G0AUN6"/>
<accession>A0A0G0AUN6</accession>
<dbReference type="InterPro" id="IPR029017">
    <property type="entry name" value="Enolase-like_N"/>
</dbReference>
<dbReference type="STRING" id="1618477.UR54_C0009G0034"/>
<sequence>MKIKSLHAQEILDSRGNPTIECVTTLEDGSTGWAIGRKRN</sequence>
<dbReference type="Proteomes" id="UP000034688">
    <property type="component" value="Unassembled WGS sequence"/>
</dbReference>
<dbReference type="Gene3D" id="3.30.390.10">
    <property type="entry name" value="Enolase-like, N-terminal domain"/>
    <property type="match status" value="1"/>
</dbReference>
<dbReference type="SUPFAM" id="SSF54826">
    <property type="entry name" value="Enolase N-terminal domain-like"/>
    <property type="match status" value="1"/>
</dbReference>
<dbReference type="PATRIC" id="fig|1618477.3.peg.209"/>
<evidence type="ECO:0000313" key="2">
    <source>
        <dbReference type="Proteomes" id="UP000034688"/>
    </source>
</evidence>
<dbReference type="EMBL" id="LBPP01000009">
    <property type="protein sequence ID" value="KKP60704.1"/>
    <property type="molecule type" value="Genomic_DNA"/>
</dbReference>
<protein>
    <submittedName>
        <fullName evidence="1">Enolase</fullName>
    </submittedName>
</protein>
<reference evidence="1 2" key="1">
    <citation type="journal article" date="2015" name="Nature">
        <title>rRNA introns, odd ribosomes, and small enigmatic genomes across a large radiation of phyla.</title>
        <authorList>
            <person name="Brown C.T."/>
            <person name="Hug L.A."/>
            <person name="Thomas B.C."/>
            <person name="Sharon I."/>
            <person name="Castelle C.J."/>
            <person name="Singh A."/>
            <person name="Wilkins M.J."/>
            <person name="Williams K.H."/>
            <person name="Banfield J.F."/>
        </authorList>
    </citation>
    <scope>NUCLEOTIDE SEQUENCE [LARGE SCALE GENOMIC DNA]</scope>
</reference>
<evidence type="ECO:0000313" key="1">
    <source>
        <dbReference type="EMBL" id="KKP60704.1"/>
    </source>
</evidence>
<name>A0A0G0AUN6_9BACT</name>
<organism evidence="1 2">
    <name type="scientific">Candidatus Roizmanbacteria bacterium GW2011_GWA2_34_18</name>
    <dbReference type="NCBI Taxonomy" id="1618477"/>
    <lineage>
        <taxon>Bacteria</taxon>
        <taxon>Candidatus Roizmaniibacteriota</taxon>
    </lineage>
</organism>
<comment type="caution">
    <text evidence="1">The sequence shown here is derived from an EMBL/GenBank/DDBJ whole genome shotgun (WGS) entry which is preliminary data.</text>
</comment>